<organism evidence="3 4">
    <name type="scientific">Sclerotinia nivalis</name>
    <dbReference type="NCBI Taxonomy" id="352851"/>
    <lineage>
        <taxon>Eukaryota</taxon>
        <taxon>Fungi</taxon>
        <taxon>Dikarya</taxon>
        <taxon>Ascomycota</taxon>
        <taxon>Pezizomycotina</taxon>
        <taxon>Leotiomycetes</taxon>
        <taxon>Helotiales</taxon>
        <taxon>Sclerotiniaceae</taxon>
        <taxon>Sclerotinia</taxon>
    </lineage>
</organism>
<accession>A0A9X0AGV5</accession>
<dbReference type="EMBL" id="JAPEIS010000013">
    <property type="protein sequence ID" value="KAJ8060703.1"/>
    <property type="molecule type" value="Genomic_DNA"/>
</dbReference>
<gene>
    <name evidence="3" type="ORF">OCU04_011008</name>
</gene>
<evidence type="ECO:0000313" key="3">
    <source>
        <dbReference type="EMBL" id="KAJ8060703.1"/>
    </source>
</evidence>
<name>A0A9X0AGV5_9HELO</name>
<keyword evidence="4" id="KW-1185">Reference proteome</keyword>
<sequence>MRTSLITTSLLAAAATQVAAQYTNQSAPFNLVLLSSNDTLNGTTLSPCHEGAAIEGLCLGPSITNTNTTFYTYNFNTSSFDTSFNATIGETGVLTWLLQGANFNLSSPFGLSYSPTSNVAMPLFTPGTSTTTVAFDEDDLLNIQGYQNDTTVPITFGTQAYYRWYICETYWGYHYTTLAWVVGEAEPQNPTCVKVDVKRVFLDDEVESYEELDDGDSDGL</sequence>
<keyword evidence="1" id="KW-0732">Signal</keyword>
<feature type="chain" id="PRO_5040772853" description="DUF7907 domain-containing protein" evidence="1">
    <location>
        <begin position="21"/>
        <end position="220"/>
    </location>
</feature>
<dbReference type="AlphaFoldDB" id="A0A9X0AGV5"/>
<evidence type="ECO:0000313" key="4">
    <source>
        <dbReference type="Proteomes" id="UP001152300"/>
    </source>
</evidence>
<evidence type="ECO:0000259" key="2">
    <source>
        <dbReference type="Pfam" id="PF25484"/>
    </source>
</evidence>
<feature type="signal peptide" evidence="1">
    <location>
        <begin position="1"/>
        <end position="20"/>
    </location>
</feature>
<proteinExistence type="predicted"/>
<dbReference type="OrthoDB" id="3515453at2759"/>
<comment type="caution">
    <text evidence="3">The sequence shown here is derived from an EMBL/GenBank/DDBJ whole genome shotgun (WGS) entry which is preliminary data.</text>
</comment>
<dbReference type="Proteomes" id="UP001152300">
    <property type="component" value="Unassembled WGS sequence"/>
</dbReference>
<reference evidence="3" key="1">
    <citation type="submission" date="2022-11" db="EMBL/GenBank/DDBJ databases">
        <title>Genome Resource of Sclerotinia nivalis Strain SnTB1, a Plant Pathogen Isolated from American Ginseng.</title>
        <authorList>
            <person name="Fan S."/>
        </authorList>
    </citation>
    <scope>NUCLEOTIDE SEQUENCE</scope>
    <source>
        <strain evidence="3">SnTB1</strain>
    </source>
</reference>
<feature type="domain" description="DUF7907" evidence="2">
    <location>
        <begin position="26"/>
        <end position="200"/>
    </location>
</feature>
<evidence type="ECO:0000256" key="1">
    <source>
        <dbReference type="SAM" id="SignalP"/>
    </source>
</evidence>
<dbReference type="Pfam" id="PF25484">
    <property type="entry name" value="DUF7907"/>
    <property type="match status" value="1"/>
</dbReference>
<protein>
    <recommendedName>
        <fullName evidence="2">DUF7907 domain-containing protein</fullName>
    </recommendedName>
</protein>
<dbReference type="InterPro" id="IPR057229">
    <property type="entry name" value="DUF7907"/>
</dbReference>